<evidence type="ECO:0000256" key="1">
    <source>
        <dbReference type="ARBA" id="ARBA00005031"/>
    </source>
</evidence>
<dbReference type="AlphaFoldDB" id="A0A2S7IIQ6"/>
<dbReference type="InterPro" id="IPR029017">
    <property type="entry name" value="Enolase-like_N"/>
</dbReference>
<dbReference type="NCBIfam" id="TIGR01060">
    <property type="entry name" value="eno"/>
    <property type="match status" value="1"/>
</dbReference>
<dbReference type="GO" id="GO:0000287">
    <property type="term" value="F:magnesium ion binding"/>
    <property type="evidence" value="ECO:0007669"/>
    <property type="project" value="UniProtKB-UniRule"/>
</dbReference>
<feature type="binding site" evidence="12 15">
    <location>
        <position position="288"/>
    </location>
    <ligand>
        <name>Mg(2+)</name>
        <dbReference type="ChEBI" id="CHEBI:18420"/>
    </ligand>
</feature>
<comment type="catalytic activity">
    <reaction evidence="12">
        <text>(2R)-2-phosphoglycerate = phosphoenolpyruvate + H2O</text>
        <dbReference type="Rhea" id="RHEA:10164"/>
        <dbReference type="ChEBI" id="CHEBI:15377"/>
        <dbReference type="ChEBI" id="CHEBI:58289"/>
        <dbReference type="ChEBI" id="CHEBI:58702"/>
        <dbReference type="EC" id="4.2.1.11"/>
    </reaction>
</comment>
<dbReference type="InterPro" id="IPR020810">
    <property type="entry name" value="Enolase_C"/>
</dbReference>
<evidence type="ECO:0000259" key="17">
    <source>
        <dbReference type="SMART" id="SM01193"/>
    </source>
</evidence>
<evidence type="ECO:0000256" key="9">
    <source>
        <dbReference type="ARBA" id="ARBA00023152"/>
    </source>
</evidence>
<evidence type="ECO:0000256" key="2">
    <source>
        <dbReference type="ARBA" id="ARBA00009604"/>
    </source>
</evidence>
<feature type="binding site" evidence="12 15">
    <location>
        <position position="242"/>
    </location>
    <ligand>
        <name>Mg(2+)</name>
        <dbReference type="ChEBI" id="CHEBI:18420"/>
    </ligand>
</feature>
<dbReference type="Pfam" id="PF00113">
    <property type="entry name" value="Enolase_C"/>
    <property type="match status" value="1"/>
</dbReference>
<keyword evidence="6 12" id="KW-0964">Secreted</keyword>
<evidence type="ECO:0000256" key="5">
    <source>
        <dbReference type="ARBA" id="ARBA00022490"/>
    </source>
</evidence>
<dbReference type="SFLD" id="SFLDG00178">
    <property type="entry name" value="enolase"/>
    <property type="match status" value="1"/>
</dbReference>
<evidence type="ECO:0000256" key="6">
    <source>
        <dbReference type="ARBA" id="ARBA00022525"/>
    </source>
</evidence>
<reference evidence="19" key="1">
    <citation type="submission" date="2018-02" db="EMBL/GenBank/DDBJ databases">
        <title>Genome sequencing of Solimonas sp. HR-BB.</title>
        <authorList>
            <person name="Lee Y."/>
            <person name="Jeon C.O."/>
        </authorList>
    </citation>
    <scope>NUCLEOTIDE SEQUENCE [LARGE SCALE GENOMIC DNA]</scope>
    <source>
        <strain evidence="19">HR-U</strain>
    </source>
</reference>
<dbReference type="Pfam" id="PF03952">
    <property type="entry name" value="Enolase_N"/>
    <property type="match status" value="1"/>
</dbReference>
<dbReference type="FunFam" id="3.30.390.10:FF:000001">
    <property type="entry name" value="Enolase"/>
    <property type="match status" value="1"/>
</dbReference>
<keyword evidence="5 12" id="KW-0963">Cytoplasm</keyword>
<evidence type="ECO:0000256" key="13">
    <source>
        <dbReference type="PIRSR" id="PIRSR001400-1"/>
    </source>
</evidence>
<dbReference type="GO" id="GO:0006096">
    <property type="term" value="P:glycolytic process"/>
    <property type="evidence" value="ECO:0007669"/>
    <property type="project" value="UniProtKB-UniRule"/>
</dbReference>
<dbReference type="InterPro" id="IPR020811">
    <property type="entry name" value="Enolase_N"/>
</dbReference>
<dbReference type="GO" id="GO:0000015">
    <property type="term" value="C:phosphopyruvate hydratase complex"/>
    <property type="evidence" value="ECO:0007669"/>
    <property type="project" value="InterPro"/>
</dbReference>
<feature type="binding site" evidence="14">
    <location>
        <position position="164"/>
    </location>
    <ligand>
        <name>substrate</name>
    </ligand>
</feature>
<dbReference type="PANTHER" id="PTHR11902">
    <property type="entry name" value="ENOLASE"/>
    <property type="match status" value="1"/>
</dbReference>
<comment type="cofactor">
    <cofactor evidence="12">
        <name>Mg(2+)</name>
        <dbReference type="ChEBI" id="CHEBI:18420"/>
    </cofactor>
    <text evidence="12">Binds a second Mg(2+) ion via substrate during catalysis.</text>
</comment>
<proteinExistence type="inferred from homology"/>
<comment type="caution">
    <text evidence="18">The sequence shown here is derived from an EMBL/GenBank/DDBJ whole genome shotgun (WGS) entry which is preliminary data.</text>
</comment>
<feature type="active site" description="Proton acceptor" evidence="12 13">
    <location>
        <position position="340"/>
    </location>
</feature>
<comment type="cofactor">
    <cofactor evidence="15">
        <name>Mg(2+)</name>
        <dbReference type="ChEBI" id="CHEBI:18420"/>
    </cofactor>
    <text evidence="15">Mg(2+) is required for catalysis and for stabilizing the dimer.</text>
</comment>
<feature type="binding site" evidence="12">
    <location>
        <position position="391"/>
    </location>
    <ligand>
        <name>(2R)-2-phosphoglycerate</name>
        <dbReference type="ChEBI" id="CHEBI:58289"/>
    </ligand>
</feature>
<dbReference type="FunFam" id="3.20.20.120:FF:000001">
    <property type="entry name" value="Enolase"/>
    <property type="match status" value="1"/>
</dbReference>
<feature type="domain" description="Enolase N-terminal" evidence="17">
    <location>
        <begin position="4"/>
        <end position="134"/>
    </location>
</feature>
<dbReference type="SUPFAM" id="SSF54826">
    <property type="entry name" value="Enolase N-terminal domain-like"/>
    <property type="match status" value="1"/>
</dbReference>
<organism evidence="18 19">
    <name type="scientific">Siphonobacter curvatus</name>
    <dbReference type="NCBI Taxonomy" id="2094562"/>
    <lineage>
        <taxon>Bacteria</taxon>
        <taxon>Pseudomonadati</taxon>
        <taxon>Bacteroidota</taxon>
        <taxon>Cytophagia</taxon>
        <taxon>Cytophagales</taxon>
        <taxon>Cytophagaceae</taxon>
        <taxon>Siphonobacter</taxon>
    </lineage>
</organism>
<dbReference type="SMART" id="SM01192">
    <property type="entry name" value="Enolase_C"/>
    <property type="match status" value="1"/>
</dbReference>
<dbReference type="RefSeq" id="WP_094810647.1">
    <property type="nucleotide sequence ID" value="NZ_PTRA01000003.1"/>
</dbReference>
<feature type="binding site" evidence="14">
    <location>
        <position position="391"/>
    </location>
    <ligand>
        <name>substrate</name>
    </ligand>
</feature>
<evidence type="ECO:0000259" key="16">
    <source>
        <dbReference type="SMART" id="SM01192"/>
    </source>
</evidence>
<evidence type="ECO:0000256" key="11">
    <source>
        <dbReference type="ARBA" id="ARBA00045763"/>
    </source>
</evidence>
<dbReference type="HAMAP" id="MF_00318">
    <property type="entry name" value="Enolase"/>
    <property type="match status" value="1"/>
</dbReference>
<evidence type="ECO:0000313" key="19">
    <source>
        <dbReference type="Proteomes" id="UP000239590"/>
    </source>
</evidence>
<comment type="pathway">
    <text evidence="1 12">Carbohydrate degradation; glycolysis; pyruvate from D-glyceraldehyde 3-phosphate: step 4/5.</text>
</comment>
<keyword evidence="9 12" id="KW-0324">Glycolysis</keyword>
<feature type="binding site" evidence="14">
    <location>
        <position position="288"/>
    </location>
    <ligand>
        <name>substrate</name>
    </ligand>
</feature>
<dbReference type="GO" id="GO:0005576">
    <property type="term" value="C:extracellular region"/>
    <property type="evidence" value="ECO:0007669"/>
    <property type="project" value="UniProtKB-SubCell"/>
</dbReference>
<feature type="binding site" evidence="14">
    <location>
        <position position="155"/>
    </location>
    <ligand>
        <name>substrate</name>
    </ligand>
</feature>
<keyword evidence="19" id="KW-1185">Reference proteome</keyword>
<dbReference type="GO" id="GO:0009986">
    <property type="term" value="C:cell surface"/>
    <property type="evidence" value="ECO:0007669"/>
    <property type="project" value="UniProtKB-SubCell"/>
</dbReference>
<keyword evidence="10 12" id="KW-0456">Lyase</keyword>
<evidence type="ECO:0000256" key="10">
    <source>
        <dbReference type="ARBA" id="ARBA00023239"/>
    </source>
</evidence>
<keyword evidence="8 12" id="KW-0460">Magnesium</keyword>
<evidence type="ECO:0000256" key="14">
    <source>
        <dbReference type="PIRSR" id="PIRSR001400-2"/>
    </source>
</evidence>
<dbReference type="Gene3D" id="3.30.390.10">
    <property type="entry name" value="Enolase-like, N-terminal domain"/>
    <property type="match status" value="1"/>
</dbReference>
<dbReference type="InterPro" id="IPR020809">
    <property type="entry name" value="Enolase_CS"/>
</dbReference>
<comment type="subcellular location">
    <subcellularLocation>
        <location evidence="12">Cytoplasm</location>
    </subcellularLocation>
    <subcellularLocation>
        <location evidence="12">Secreted</location>
    </subcellularLocation>
    <subcellularLocation>
        <location evidence="12">Cell surface</location>
    </subcellularLocation>
    <text evidence="12">Fractions of enolase are present in both the cytoplasm and on the cell surface.</text>
</comment>
<sequence>MSTIQYVHARQILDSRGNPTVEVDVRTENGFLGRAAVPSGASTGVHEAVELRDDDKSVYLGKGVLKAVENVNELIYPEILGISVFEQNMIDKIMIELDGTPNKSKLGANAILGVSLAIAKAAAQEAGLPLFRYIGGVNANTLPVPMMNIINGGAHADNAIDFQEFMVVPAKAETFSQSLRMGTEVFHALKGVLKSKGYSTNVGDEGGFAPNIQSNVEALETVLQAIEKAGYRPGEDVFIAMDAAVSELYNAETGKYIFKKSTKDELTSSELVSYWTEWVNKYPIISIEDGMAEDDWDGWKALTDSIGSKTQLVGDDLFVTNVKRLEMGIEKGVANAVLVKVNQIGSLTETIDTVNLGKRNSYNNIMSHRSGETEDATISDLAVALNTGQIKTGSASRSDRMAKYNQLIRIEEELGDSAYFPGLKAF</sequence>
<evidence type="ECO:0000313" key="18">
    <source>
        <dbReference type="EMBL" id="PQA56143.1"/>
    </source>
</evidence>
<evidence type="ECO:0000256" key="15">
    <source>
        <dbReference type="PIRSR" id="PIRSR001400-3"/>
    </source>
</evidence>
<dbReference type="PIRSF" id="PIRSF001400">
    <property type="entry name" value="Enolase"/>
    <property type="match status" value="1"/>
</dbReference>
<feature type="binding site" evidence="12">
    <location>
        <position position="163"/>
    </location>
    <ligand>
        <name>(2R)-2-phosphoglycerate</name>
        <dbReference type="ChEBI" id="CHEBI:58289"/>
    </ligand>
</feature>
<feature type="binding site" evidence="12">
    <location>
        <position position="369"/>
    </location>
    <ligand>
        <name>(2R)-2-phosphoglycerate</name>
        <dbReference type="ChEBI" id="CHEBI:58289"/>
    </ligand>
</feature>
<dbReference type="GO" id="GO:0004634">
    <property type="term" value="F:phosphopyruvate hydratase activity"/>
    <property type="evidence" value="ECO:0007669"/>
    <property type="project" value="UniProtKB-UniRule"/>
</dbReference>
<dbReference type="CDD" id="cd03313">
    <property type="entry name" value="enolase"/>
    <property type="match status" value="1"/>
</dbReference>
<name>A0A2S7IIQ6_9BACT</name>
<dbReference type="PROSITE" id="PS00164">
    <property type="entry name" value="ENOLASE"/>
    <property type="match status" value="1"/>
</dbReference>
<dbReference type="InterPro" id="IPR036849">
    <property type="entry name" value="Enolase-like_C_sf"/>
</dbReference>
<dbReference type="InterPro" id="IPR000941">
    <property type="entry name" value="Enolase"/>
</dbReference>
<protein>
    <recommendedName>
        <fullName evidence="4 12">Enolase</fullName>
        <ecNumber evidence="3 12">4.2.1.11</ecNumber>
    </recommendedName>
    <alternativeName>
        <fullName evidence="12">2-phospho-D-glycerate hydro-lyase</fullName>
    </alternativeName>
    <alternativeName>
        <fullName evidence="12">2-phosphoglycerate dehydratase</fullName>
    </alternativeName>
</protein>
<dbReference type="PRINTS" id="PR00148">
    <property type="entry name" value="ENOLASE"/>
</dbReference>
<dbReference type="OrthoDB" id="9804716at2"/>
<evidence type="ECO:0000256" key="3">
    <source>
        <dbReference type="ARBA" id="ARBA00012058"/>
    </source>
</evidence>
<evidence type="ECO:0000256" key="7">
    <source>
        <dbReference type="ARBA" id="ARBA00022723"/>
    </source>
</evidence>
<feature type="binding site" evidence="12 15">
    <location>
        <position position="315"/>
    </location>
    <ligand>
        <name>Mg(2+)</name>
        <dbReference type="ChEBI" id="CHEBI:18420"/>
    </ligand>
</feature>
<evidence type="ECO:0000256" key="12">
    <source>
        <dbReference type="HAMAP-Rule" id="MF_00318"/>
    </source>
</evidence>
<dbReference type="EC" id="4.2.1.11" evidence="3 12"/>
<dbReference type="EMBL" id="PTRA01000003">
    <property type="protein sequence ID" value="PQA56143.1"/>
    <property type="molecule type" value="Genomic_DNA"/>
</dbReference>
<keyword evidence="18" id="KW-0670">Pyruvate</keyword>
<feature type="binding site" evidence="14">
    <location>
        <position position="315"/>
    </location>
    <ligand>
        <name>substrate</name>
    </ligand>
</feature>
<comment type="similarity">
    <text evidence="2 12">Belongs to the enolase family.</text>
</comment>
<accession>A0A2S7IIQ6</accession>
<evidence type="ECO:0000256" key="8">
    <source>
        <dbReference type="ARBA" id="ARBA00022842"/>
    </source>
</evidence>
<dbReference type="SFLD" id="SFLDF00002">
    <property type="entry name" value="enolase"/>
    <property type="match status" value="1"/>
</dbReference>
<feature type="binding site" evidence="14">
    <location>
        <begin position="367"/>
        <end position="370"/>
    </location>
    <ligand>
        <name>substrate</name>
    </ligand>
</feature>
<feature type="binding site" evidence="12">
    <location>
        <position position="370"/>
    </location>
    <ligand>
        <name>(2R)-2-phosphoglycerate</name>
        <dbReference type="ChEBI" id="CHEBI:58289"/>
    </ligand>
</feature>
<dbReference type="PANTHER" id="PTHR11902:SF1">
    <property type="entry name" value="ENOLASE"/>
    <property type="match status" value="1"/>
</dbReference>
<dbReference type="UniPathway" id="UPA00109">
    <property type="reaction ID" value="UER00187"/>
</dbReference>
<feature type="active site" description="Proton donor" evidence="12 13">
    <location>
        <position position="205"/>
    </location>
</feature>
<feature type="domain" description="Enolase C-terminal TIM barrel" evidence="16">
    <location>
        <begin position="139"/>
        <end position="425"/>
    </location>
</feature>
<keyword evidence="7 12" id="KW-0479">Metal-binding</keyword>
<dbReference type="SFLD" id="SFLDS00001">
    <property type="entry name" value="Enolase"/>
    <property type="match status" value="1"/>
</dbReference>
<dbReference type="Proteomes" id="UP000239590">
    <property type="component" value="Unassembled WGS sequence"/>
</dbReference>
<dbReference type="Gene3D" id="3.20.20.120">
    <property type="entry name" value="Enolase-like C-terminal domain"/>
    <property type="match status" value="1"/>
</dbReference>
<dbReference type="SUPFAM" id="SSF51604">
    <property type="entry name" value="Enolase C-terminal domain-like"/>
    <property type="match status" value="1"/>
</dbReference>
<evidence type="ECO:0000256" key="4">
    <source>
        <dbReference type="ARBA" id="ARBA00017068"/>
    </source>
</evidence>
<feature type="binding site" evidence="12">
    <location>
        <position position="340"/>
    </location>
    <ligand>
        <name>(2R)-2-phosphoglycerate</name>
        <dbReference type="ChEBI" id="CHEBI:58289"/>
    </ligand>
</feature>
<dbReference type="SMART" id="SM01193">
    <property type="entry name" value="Enolase_N"/>
    <property type="match status" value="1"/>
</dbReference>
<gene>
    <name evidence="12" type="primary">eno</name>
    <name evidence="18" type="ORF">C5O19_17460</name>
</gene>
<comment type="function">
    <text evidence="11 12">Catalyzes the reversible conversion of 2-phosphoglycerate (2-PG) into phosphoenolpyruvate (PEP). It is essential for the degradation of carbohydrates via glycolysis.</text>
</comment>